<dbReference type="EMBL" id="JAIWYP010000002">
    <property type="protein sequence ID" value="KAH3863356.1"/>
    <property type="molecule type" value="Genomic_DNA"/>
</dbReference>
<gene>
    <name evidence="11" type="ORF">DPMN_026341</name>
</gene>
<dbReference type="AlphaFoldDB" id="A0A9D4RCH8"/>
<keyword evidence="3 10" id="KW-0217">Developmental protein</keyword>
<comment type="similarity">
    <text evidence="2 10">Belongs to the Wnt family.</text>
</comment>
<evidence type="ECO:0000256" key="3">
    <source>
        <dbReference type="ARBA" id="ARBA00022473"/>
    </source>
</evidence>
<dbReference type="GO" id="GO:0060070">
    <property type="term" value="P:canonical Wnt signaling pathway"/>
    <property type="evidence" value="ECO:0007669"/>
    <property type="project" value="TreeGrafter"/>
</dbReference>
<dbReference type="SMART" id="SM00097">
    <property type="entry name" value="WNT1"/>
    <property type="match status" value="1"/>
</dbReference>
<keyword evidence="12" id="KW-1185">Reference proteome</keyword>
<keyword evidence="4" id="KW-0964">Secreted</keyword>
<proteinExistence type="inferred from homology"/>
<evidence type="ECO:0000256" key="7">
    <source>
        <dbReference type="ARBA" id="ARBA00023157"/>
    </source>
</evidence>
<evidence type="ECO:0000313" key="11">
    <source>
        <dbReference type="EMBL" id="KAH3863356.1"/>
    </source>
</evidence>
<dbReference type="PANTHER" id="PTHR12027">
    <property type="entry name" value="WNT RELATED"/>
    <property type="match status" value="1"/>
</dbReference>
<evidence type="ECO:0000256" key="6">
    <source>
        <dbReference type="ARBA" id="ARBA00022687"/>
    </source>
</evidence>
<dbReference type="GO" id="GO:0005109">
    <property type="term" value="F:frizzled binding"/>
    <property type="evidence" value="ECO:0007669"/>
    <property type="project" value="TreeGrafter"/>
</dbReference>
<dbReference type="GO" id="GO:0005615">
    <property type="term" value="C:extracellular space"/>
    <property type="evidence" value="ECO:0007669"/>
    <property type="project" value="TreeGrafter"/>
</dbReference>
<keyword evidence="9" id="KW-0449">Lipoprotein</keyword>
<evidence type="ECO:0000256" key="5">
    <source>
        <dbReference type="ARBA" id="ARBA00022530"/>
    </source>
</evidence>
<evidence type="ECO:0000313" key="12">
    <source>
        <dbReference type="Proteomes" id="UP000828390"/>
    </source>
</evidence>
<dbReference type="Pfam" id="PF00110">
    <property type="entry name" value="wnt"/>
    <property type="match status" value="1"/>
</dbReference>
<evidence type="ECO:0000256" key="10">
    <source>
        <dbReference type="RuleBase" id="RU003500"/>
    </source>
</evidence>
<evidence type="ECO:0000256" key="1">
    <source>
        <dbReference type="ARBA" id="ARBA00004498"/>
    </source>
</evidence>
<evidence type="ECO:0000256" key="8">
    <source>
        <dbReference type="ARBA" id="ARBA00023180"/>
    </source>
</evidence>
<dbReference type="PRINTS" id="PR01349">
    <property type="entry name" value="WNTPROTEIN"/>
</dbReference>
<comment type="function">
    <text evidence="10">Ligand for members of the frizzled family of seven transmembrane receptors.</text>
</comment>
<keyword evidence="6 10" id="KW-0879">Wnt signaling pathway</keyword>
<accession>A0A9D4RCH8</accession>
<dbReference type="Gene3D" id="3.30.2460.20">
    <property type="match status" value="1"/>
</dbReference>
<keyword evidence="8" id="KW-0325">Glycoprotein</keyword>
<reference evidence="11" key="1">
    <citation type="journal article" date="2019" name="bioRxiv">
        <title>The Genome of the Zebra Mussel, Dreissena polymorpha: A Resource for Invasive Species Research.</title>
        <authorList>
            <person name="McCartney M.A."/>
            <person name="Auch B."/>
            <person name="Kono T."/>
            <person name="Mallez S."/>
            <person name="Zhang Y."/>
            <person name="Obille A."/>
            <person name="Becker A."/>
            <person name="Abrahante J.E."/>
            <person name="Garbe J."/>
            <person name="Badalamenti J.P."/>
            <person name="Herman A."/>
            <person name="Mangelson H."/>
            <person name="Liachko I."/>
            <person name="Sullivan S."/>
            <person name="Sone E.D."/>
            <person name="Koren S."/>
            <person name="Silverstein K.A.T."/>
            <person name="Beckman K.B."/>
            <person name="Gohl D.M."/>
        </authorList>
    </citation>
    <scope>NUCLEOTIDE SEQUENCE</scope>
    <source>
        <strain evidence="11">Duluth1</strain>
        <tissue evidence="11">Whole animal</tissue>
    </source>
</reference>
<dbReference type="GO" id="GO:0030182">
    <property type="term" value="P:neuron differentiation"/>
    <property type="evidence" value="ECO:0007669"/>
    <property type="project" value="TreeGrafter"/>
</dbReference>
<dbReference type="InterPro" id="IPR043158">
    <property type="entry name" value="Wnt_C"/>
</dbReference>
<dbReference type="GO" id="GO:0005125">
    <property type="term" value="F:cytokine activity"/>
    <property type="evidence" value="ECO:0007669"/>
    <property type="project" value="TreeGrafter"/>
</dbReference>
<comment type="subcellular location">
    <subcellularLocation>
        <location evidence="1 10">Secreted</location>
        <location evidence="1 10">Extracellular space</location>
        <location evidence="1 10">Extracellular matrix</location>
    </subcellularLocation>
</comment>
<protein>
    <recommendedName>
        <fullName evidence="10">Protein Wnt</fullName>
    </recommendedName>
</protein>
<name>A0A9D4RCH8_DREPO</name>
<reference evidence="11" key="2">
    <citation type="submission" date="2020-11" db="EMBL/GenBank/DDBJ databases">
        <authorList>
            <person name="McCartney M.A."/>
            <person name="Auch B."/>
            <person name="Kono T."/>
            <person name="Mallez S."/>
            <person name="Becker A."/>
            <person name="Gohl D.M."/>
            <person name="Silverstein K.A.T."/>
            <person name="Koren S."/>
            <person name="Bechman K.B."/>
            <person name="Herman A."/>
            <person name="Abrahante J.E."/>
            <person name="Garbe J."/>
        </authorList>
    </citation>
    <scope>NUCLEOTIDE SEQUENCE</scope>
    <source>
        <strain evidence="11">Duluth1</strain>
        <tissue evidence="11">Whole animal</tissue>
    </source>
</reference>
<dbReference type="PANTHER" id="PTHR12027:SF81">
    <property type="entry name" value="WNT INHIBITOR OF DORSAL PROTEIN"/>
    <property type="match status" value="1"/>
</dbReference>
<evidence type="ECO:0000256" key="2">
    <source>
        <dbReference type="ARBA" id="ARBA00005683"/>
    </source>
</evidence>
<comment type="caution">
    <text evidence="11">The sequence shown here is derived from an EMBL/GenBank/DDBJ whole genome shotgun (WGS) entry which is preliminary data.</text>
</comment>
<dbReference type="FunFam" id="3.30.2460.20:FF:000003">
    <property type="entry name" value="Protein Wnt"/>
    <property type="match status" value="1"/>
</dbReference>
<evidence type="ECO:0000256" key="9">
    <source>
        <dbReference type="ARBA" id="ARBA00023288"/>
    </source>
</evidence>
<keyword evidence="7" id="KW-1015">Disulfide bond</keyword>
<dbReference type="Proteomes" id="UP000828390">
    <property type="component" value="Unassembled WGS sequence"/>
</dbReference>
<evidence type="ECO:0000256" key="4">
    <source>
        <dbReference type="ARBA" id="ARBA00022525"/>
    </source>
</evidence>
<keyword evidence="5" id="KW-0272">Extracellular matrix</keyword>
<sequence length="327" mass="37590">MLMPREKTAEKKIPTDEVSLNKSYLIIVESIREGLEEAAEECKHQFRWDRWNCPVTSTNIVSKSRQSQATREVAFLQSVSAAGIMYSVTESCNRADNALCSCGDGGKFHYGHDTLHWKWGGCSHNVQFGEKVSRLYLGTGKASADISNALKSHNERAGHKTVKHTMKTTCKCHGVTGSCQMRTCWKHMSNFRLIGDKLRKKFKRAKDLRHMRGFMPYTNKVRHPKLTKISKDDLVHFEDSPLYCETDNASGYLGTLGRECLKLEKGANKSSMSKFERHSCRRLCNECGHRVGRHLVREEYDCDCEFRWCCSVQCRRCTRDVTRYYCK</sequence>
<dbReference type="GO" id="GO:0045165">
    <property type="term" value="P:cell fate commitment"/>
    <property type="evidence" value="ECO:0007669"/>
    <property type="project" value="TreeGrafter"/>
</dbReference>
<organism evidence="11 12">
    <name type="scientific">Dreissena polymorpha</name>
    <name type="common">Zebra mussel</name>
    <name type="synonym">Mytilus polymorpha</name>
    <dbReference type="NCBI Taxonomy" id="45954"/>
    <lineage>
        <taxon>Eukaryota</taxon>
        <taxon>Metazoa</taxon>
        <taxon>Spiralia</taxon>
        <taxon>Lophotrochozoa</taxon>
        <taxon>Mollusca</taxon>
        <taxon>Bivalvia</taxon>
        <taxon>Autobranchia</taxon>
        <taxon>Heteroconchia</taxon>
        <taxon>Euheterodonta</taxon>
        <taxon>Imparidentia</taxon>
        <taxon>Neoheterodontei</taxon>
        <taxon>Myida</taxon>
        <taxon>Dreissenoidea</taxon>
        <taxon>Dreissenidae</taxon>
        <taxon>Dreissena</taxon>
    </lineage>
</organism>
<dbReference type="InterPro" id="IPR005817">
    <property type="entry name" value="Wnt"/>
</dbReference>